<reference evidence="3 4" key="1">
    <citation type="submission" date="2017-10" db="EMBL/GenBank/DDBJ databases">
        <title>Draft genome sequence of cellulolytic Actinomyces sp CtC72 isolated from cattle rumen fluid.</title>
        <authorList>
            <person name="Joshi A.J."/>
            <person name="Vasudevan G."/>
            <person name="Lanjekar V.B."/>
            <person name="Hivarkar S."/>
            <person name="Engineer A."/>
            <person name="Pore S.D."/>
            <person name="Dhakephalkar P.K."/>
            <person name="Dagar S."/>
        </authorList>
    </citation>
    <scope>NUCLEOTIDE SEQUENCE [LARGE SCALE GENOMIC DNA]</scope>
    <source>
        <strain evidence="4">CtC72</strain>
    </source>
</reference>
<keyword evidence="3" id="KW-0413">Isomerase</keyword>
<organism evidence="3 4">
    <name type="scientific">Actinomyces ruminis</name>
    <dbReference type="NCBI Taxonomy" id="1937003"/>
    <lineage>
        <taxon>Bacteria</taxon>
        <taxon>Bacillati</taxon>
        <taxon>Actinomycetota</taxon>
        <taxon>Actinomycetes</taxon>
        <taxon>Actinomycetales</taxon>
        <taxon>Actinomycetaceae</taxon>
        <taxon>Actinomyces</taxon>
    </lineage>
</organism>
<feature type="region of interest" description="Disordered" evidence="1">
    <location>
        <begin position="1"/>
        <end position="31"/>
    </location>
</feature>
<gene>
    <name evidence="3" type="ORF">BW737_007965</name>
</gene>
<dbReference type="PANTHER" id="PTHR12110:SF53">
    <property type="entry name" value="BLR5974 PROTEIN"/>
    <property type="match status" value="1"/>
</dbReference>
<dbReference type="InterPro" id="IPR013022">
    <property type="entry name" value="Xyl_isomerase-like_TIM-brl"/>
</dbReference>
<dbReference type="EMBL" id="MTPX02000041">
    <property type="protein sequence ID" value="PHP52769.1"/>
    <property type="molecule type" value="Genomic_DNA"/>
</dbReference>
<proteinExistence type="predicted"/>
<comment type="caution">
    <text evidence="3">The sequence shown here is derived from an EMBL/GenBank/DDBJ whole genome shotgun (WGS) entry which is preliminary data.</text>
</comment>
<evidence type="ECO:0000256" key="1">
    <source>
        <dbReference type="SAM" id="MobiDB-lite"/>
    </source>
</evidence>
<feature type="domain" description="Xylose isomerase-like TIM barrel" evidence="2">
    <location>
        <begin position="90"/>
        <end position="387"/>
    </location>
</feature>
<keyword evidence="4" id="KW-1185">Reference proteome</keyword>
<evidence type="ECO:0000313" key="3">
    <source>
        <dbReference type="EMBL" id="PHP52769.1"/>
    </source>
</evidence>
<dbReference type="InterPro" id="IPR050312">
    <property type="entry name" value="IolE/XylAMocC-like"/>
</dbReference>
<evidence type="ECO:0000313" key="4">
    <source>
        <dbReference type="Proteomes" id="UP000194577"/>
    </source>
</evidence>
<dbReference type="GO" id="GO:0016853">
    <property type="term" value="F:isomerase activity"/>
    <property type="evidence" value="ECO:0007669"/>
    <property type="project" value="UniProtKB-KW"/>
</dbReference>
<evidence type="ECO:0000259" key="2">
    <source>
        <dbReference type="Pfam" id="PF01261"/>
    </source>
</evidence>
<name>A0ABX4MBC5_9ACTO</name>
<dbReference type="SUPFAM" id="SSF51658">
    <property type="entry name" value="Xylose isomerase-like"/>
    <property type="match status" value="1"/>
</dbReference>
<dbReference type="PANTHER" id="PTHR12110">
    <property type="entry name" value="HYDROXYPYRUVATE ISOMERASE"/>
    <property type="match status" value="1"/>
</dbReference>
<sequence length="406" mass="45005">MASGHSSLGPMATGLAGSRRRLPGTGVERAIPPELCGRPALAVPRARPRPPSFHHLRRKDGNMTLKRGVTLYALQDAYGRGGLGLEGCIALVENMGAQGIEFLSDQMLEGAQNASEAAIDEFNAIMDRHPLERVANDIFINSSLFRNRWLTLEEQVASLEADLRLAKRLGFPLVRLVSRTDPAVVPPVLPLAEKLGITMAVEVHAGMSFDHPLTAAWIEQMRNLDNPHVGLVVDFGIYCRRYPEIATNYFRAQGLNEDVVKYIADIYASGSDGRRAFPRATGDGNQDAYEFPEELTRLFKSPVDAVYATNASGYENTPLDTLDEYLPWIKSFHAKFWEMVPDGVGGYQEASIDYPAVIARLKQLDYDGYLCSEYEGQRFIVPGDPIPDVEQLTRHQQMLQTLIDGK</sequence>
<dbReference type="Gene3D" id="3.20.20.150">
    <property type="entry name" value="Divalent-metal-dependent TIM barrel enzymes"/>
    <property type="match status" value="1"/>
</dbReference>
<dbReference type="Proteomes" id="UP000194577">
    <property type="component" value="Unassembled WGS sequence"/>
</dbReference>
<protein>
    <submittedName>
        <fullName evidence="3">Sugar phosphate isomerase</fullName>
    </submittedName>
</protein>
<accession>A0ABX4MBC5</accession>
<dbReference type="InterPro" id="IPR036237">
    <property type="entry name" value="Xyl_isomerase-like_sf"/>
</dbReference>
<dbReference type="Pfam" id="PF01261">
    <property type="entry name" value="AP_endonuc_2"/>
    <property type="match status" value="1"/>
</dbReference>